<name>A0A077YF17_PLAYE</name>
<dbReference type="RefSeq" id="XP_727315.2">
    <property type="nucleotide sequence ID" value="XM_722222.2"/>
</dbReference>
<dbReference type="Proteomes" id="UP000072874">
    <property type="component" value="Chromosome 10"/>
</dbReference>
<reference evidence="2" key="2">
    <citation type="submission" date="2014-05" db="EMBL/GenBank/DDBJ databases">
        <authorList>
            <person name="Aslett A.Martin."/>
            <person name="De Silva Nishadi"/>
        </authorList>
    </citation>
    <scope>NUCLEOTIDE SEQUENCE</scope>
    <source>
        <strain evidence="2">YM</strain>
    </source>
</reference>
<feature type="domain" description="Protein HGH1 N-terminal" evidence="1">
    <location>
        <begin position="119"/>
        <end position="271"/>
    </location>
</feature>
<organism evidence="2 5">
    <name type="scientific">Plasmodium yoelii</name>
    <dbReference type="NCBI Taxonomy" id="5861"/>
    <lineage>
        <taxon>Eukaryota</taxon>
        <taxon>Sar</taxon>
        <taxon>Alveolata</taxon>
        <taxon>Apicomplexa</taxon>
        <taxon>Aconoidasida</taxon>
        <taxon>Haemosporida</taxon>
        <taxon>Plasmodiidae</taxon>
        <taxon>Plasmodium</taxon>
        <taxon>Plasmodium (Vinckeia)</taxon>
    </lineage>
</organism>
<evidence type="ECO:0000313" key="4">
    <source>
        <dbReference type="Proteomes" id="UP000072874"/>
    </source>
</evidence>
<sequence length="364" mass="41984">MMLIAEEAEEAENAKNGGNEPIDISVYNELFSFAASDNDILKKESLKIILGLLDETDLIAYILQNSKKCFKIITSGLNSQCKMVALECLLNLSAQIPTELIERNIVEILFDMIKEEEKNEENYIDMYIMIISNITRCKEGIYKILDISDEGQIYHNTFSVSYYLNKLLFFYFQPITPSINKNMSDKYMHISHILINISSIKESMPFFKNVAFLNKLSEQILILERCRTFLPFIMNLSLHKDIHDFIFQSDCNMFPYLLSYVYSHDTPINEENILNGVIKPDKSIHKLILKKSTSLVQCSIIKNRILVILLHLSKNNDTREKIKKFGVIPLLNNWKANEKSTDIISEIKSILNKLEGADDETLEP</sequence>
<reference evidence="3" key="4">
    <citation type="submission" date="2019-05" db="EMBL/GenBank/DDBJ databases">
        <authorList>
            <consortium name="Pathogen Informatics"/>
        </authorList>
    </citation>
    <scope>NUCLEOTIDE SEQUENCE</scope>
    <source>
        <strain evidence="3">17X</strain>
    </source>
</reference>
<reference evidence="4 5" key="1">
    <citation type="journal article" date="2014" name="BMC Biol.">
        <title>A comprehensive evaluation of rodent malaria parasite genomes and gene expression.</title>
        <authorList>
            <person name="Otto T.D."/>
            <person name="Bohme U."/>
            <person name="Jackson A.P."/>
            <person name="Hunt M."/>
            <person name="Franke-Fayard B."/>
            <person name="Hoeijmakers W.A."/>
            <person name="Religa A.A."/>
            <person name="Robertson L."/>
            <person name="Sanders M."/>
            <person name="Ogun S.A."/>
            <person name="Cunningham D."/>
            <person name="Erhart A."/>
            <person name="Billker O."/>
            <person name="Khan S.M."/>
            <person name="Stunnenberg H.G."/>
            <person name="Langhorne J."/>
            <person name="Holder A.A."/>
            <person name="Waters A.P."/>
            <person name="Newbold C.I."/>
            <person name="Pain A."/>
            <person name="Berriman M."/>
            <person name="Janse C.J."/>
        </authorList>
    </citation>
    <scope>NUCLEOTIDE SEQUENCE [LARGE SCALE GENOMIC DNA]</scope>
    <source>
        <strain evidence="3 4">17X</strain>
        <strain evidence="2 5">YM</strain>
    </source>
</reference>
<dbReference type="VEuPathDB" id="PlasmoDB:Py17XNL_001002254"/>
<dbReference type="EMBL" id="LK934638">
    <property type="protein sequence ID" value="CDU85040.1"/>
    <property type="molecule type" value="Genomic_DNA"/>
</dbReference>
<evidence type="ECO:0000313" key="3">
    <source>
        <dbReference type="EMBL" id="VTZ78936.1"/>
    </source>
</evidence>
<protein>
    <recommendedName>
        <fullName evidence="1">Protein HGH1 N-terminal domain-containing protein</fullName>
    </recommendedName>
</protein>
<dbReference type="VEuPathDB" id="PlasmoDB:PYYM_1020200"/>
<dbReference type="KEGG" id="pyo:PY17X_1020200"/>
<gene>
    <name evidence="3" type="ORF">PY17X_1020200</name>
    <name evidence="2" type="ORF">PYYM_1020200</name>
</gene>
<dbReference type="SUPFAM" id="SSF48371">
    <property type="entry name" value="ARM repeat"/>
    <property type="match status" value="1"/>
</dbReference>
<dbReference type="VEuPathDB" id="PlasmoDB:PY06635"/>
<dbReference type="EMBL" id="LM993664">
    <property type="protein sequence ID" value="VTZ78936.1"/>
    <property type="molecule type" value="Genomic_DNA"/>
</dbReference>
<dbReference type="Pfam" id="PF04063">
    <property type="entry name" value="DUF383"/>
    <property type="match status" value="1"/>
</dbReference>
<dbReference type="Gene3D" id="1.25.10.10">
    <property type="entry name" value="Leucine-rich Repeat Variant"/>
    <property type="match status" value="1"/>
</dbReference>
<dbReference type="GeneID" id="3853760"/>
<evidence type="ECO:0000313" key="2">
    <source>
        <dbReference type="EMBL" id="CDU85040.1"/>
    </source>
</evidence>
<dbReference type="OrthoDB" id="382655at2759"/>
<dbReference type="Proteomes" id="UP000072904">
    <property type="component" value="Chromosome 10"/>
</dbReference>
<evidence type="ECO:0000313" key="5">
    <source>
        <dbReference type="Proteomes" id="UP000072904"/>
    </source>
</evidence>
<dbReference type="InterPro" id="IPR011989">
    <property type="entry name" value="ARM-like"/>
</dbReference>
<dbReference type="InterPro" id="IPR016024">
    <property type="entry name" value="ARM-type_fold"/>
</dbReference>
<evidence type="ECO:0000259" key="1">
    <source>
        <dbReference type="Pfam" id="PF04063"/>
    </source>
</evidence>
<accession>A0A077YF17</accession>
<dbReference type="OMA" id="YIMLVAN"/>
<dbReference type="InterPro" id="IPR007205">
    <property type="entry name" value="Protein_HGH1_N"/>
</dbReference>
<reference evidence="3" key="3">
    <citation type="submission" date="2014-05" db="EMBL/GenBank/DDBJ databases">
        <authorList>
            <person name="Aslett M.A."/>
            <person name="De Silva N."/>
        </authorList>
    </citation>
    <scope>NUCLEOTIDE SEQUENCE</scope>
    <source>
        <strain evidence="3">17X</strain>
    </source>
</reference>
<proteinExistence type="predicted"/>
<dbReference type="AlphaFoldDB" id="A0A077YF17"/>
<dbReference type="VEuPathDB" id="PlasmoDB:PY17X_1020200"/>